<protein>
    <submittedName>
        <fullName evidence="1">Uncharacterized protein</fullName>
    </submittedName>
</protein>
<name>A0A430UIE9_THESC</name>
<evidence type="ECO:0000313" key="1">
    <source>
        <dbReference type="EMBL" id="RTI01821.1"/>
    </source>
</evidence>
<reference evidence="1 2" key="1">
    <citation type="journal article" date="2019" name="Extremophiles">
        <title>Biogeography of thermophiles and predominance of Thermus scotoductus in domestic water heaters.</title>
        <authorList>
            <person name="Wilpiszeski R.L."/>
            <person name="Zhang Z."/>
            <person name="House C.H."/>
        </authorList>
    </citation>
    <scope>NUCLEOTIDE SEQUENCE [LARGE SCALE GENOMIC DNA]</scope>
    <source>
        <strain evidence="1 2">16_S16</strain>
    </source>
</reference>
<gene>
    <name evidence="1" type="ORF">CSW29_03520</name>
</gene>
<evidence type="ECO:0000313" key="2">
    <source>
        <dbReference type="Proteomes" id="UP000288347"/>
    </source>
</evidence>
<dbReference type="AlphaFoldDB" id="A0A430UIE9"/>
<comment type="caution">
    <text evidence="1">The sequence shown here is derived from an EMBL/GenBank/DDBJ whole genome shotgun (WGS) entry which is preliminary data.</text>
</comment>
<dbReference type="EMBL" id="PEMH01000084">
    <property type="protein sequence ID" value="RTI01821.1"/>
    <property type="molecule type" value="Genomic_DNA"/>
</dbReference>
<dbReference type="RefSeq" id="WP_126216938.1">
    <property type="nucleotide sequence ID" value="NZ_PEMH01000084.1"/>
</dbReference>
<proteinExistence type="predicted"/>
<organism evidence="1 2">
    <name type="scientific">Thermus scotoductus</name>
    <dbReference type="NCBI Taxonomy" id="37636"/>
    <lineage>
        <taxon>Bacteria</taxon>
        <taxon>Thermotogati</taxon>
        <taxon>Deinococcota</taxon>
        <taxon>Deinococci</taxon>
        <taxon>Thermales</taxon>
        <taxon>Thermaceae</taxon>
        <taxon>Thermus</taxon>
    </lineage>
</organism>
<dbReference type="Proteomes" id="UP000288347">
    <property type="component" value="Unassembled WGS sequence"/>
</dbReference>
<sequence length="140" mass="16315">MAWDLGSPKFVLPEGEEARWWEQEKRLLGRIRSWWSLSSRLIVSPYREKSPISLGSLRREEVLYLLYSHFVLGNLLVGGDHAVSLRRVRGWDGRWRTLYGTGVIAFDVDIPLEKCRDDVSGFLREVRVRVGLKGRVRNYV</sequence>
<accession>A0A430UIE9</accession>